<dbReference type="AlphaFoldDB" id="A0A5B0M679"/>
<keyword evidence="3" id="KW-1185">Reference proteome</keyword>
<proteinExistence type="predicted"/>
<accession>A0A5B0M679</accession>
<dbReference type="Proteomes" id="UP000325313">
    <property type="component" value="Unassembled WGS sequence"/>
</dbReference>
<evidence type="ECO:0000313" key="2">
    <source>
        <dbReference type="EMBL" id="KAA1071538.1"/>
    </source>
</evidence>
<organism evidence="2 3">
    <name type="scientific">Puccinia graminis f. sp. tritici</name>
    <dbReference type="NCBI Taxonomy" id="56615"/>
    <lineage>
        <taxon>Eukaryota</taxon>
        <taxon>Fungi</taxon>
        <taxon>Dikarya</taxon>
        <taxon>Basidiomycota</taxon>
        <taxon>Pucciniomycotina</taxon>
        <taxon>Pucciniomycetes</taxon>
        <taxon>Pucciniales</taxon>
        <taxon>Pucciniaceae</taxon>
        <taxon>Puccinia</taxon>
    </lineage>
</organism>
<evidence type="ECO:0000313" key="3">
    <source>
        <dbReference type="Proteomes" id="UP000324748"/>
    </source>
</evidence>
<evidence type="ECO:0000313" key="1">
    <source>
        <dbReference type="EMBL" id="KAA1067233.1"/>
    </source>
</evidence>
<protein>
    <submittedName>
        <fullName evidence="2">Uncharacterized protein</fullName>
    </submittedName>
</protein>
<sequence length="101" mass="11886">MADPSVIKNDSSSDDDHHEKVTLLKLHRDNWTEWKNFFINLLVGRGHEEIFDKEWCKTHAKEKIFRKKSALAFTLLQSCLSSDLKPVKFPHLLLLNQRLDQ</sequence>
<evidence type="ECO:0000313" key="4">
    <source>
        <dbReference type="Proteomes" id="UP000325313"/>
    </source>
</evidence>
<name>A0A5B0M679_PUCGR</name>
<reference evidence="3 4" key="1">
    <citation type="submission" date="2019-05" db="EMBL/GenBank/DDBJ databases">
        <title>Emergence of the Ug99 lineage of the wheat stem rust pathogen through somatic hybridization.</title>
        <authorList>
            <person name="Li F."/>
            <person name="Upadhyaya N.M."/>
            <person name="Sperschneider J."/>
            <person name="Matny O."/>
            <person name="Nguyen-Phuc H."/>
            <person name="Mago R."/>
            <person name="Raley C."/>
            <person name="Miller M.E."/>
            <person name="Silverstein K.A.T."/>
            <person name="Henningsen E."/>
            <person name="Hirsch C.D."/>
            <person name="Visser B."/>
            <person name="Pretorius Z.A."/>
            <person name="Steffenson B.J."/>
            <person name="Schwessinger B."/>
            <person name="Dodds P.N."/>
            <person name="Figueroa M."/>
        </authorList>
    </citation>
    <scope>NUCLEOTIDE SEQUENCE [LARGE SCALE GENOMIC DNA]</scope>
    <source>
        <strain evidence="2">21-0</strain>
        <strain evidence="1 4">Ug99</strain>
    </source>
</reference>
<dbReference type="Proteomes" id="UP000324748">
    <property type="component" value="Unassembled WGS sequence"/>
</dbReference>
<dbReference type="OrthoDB" id="10356137at2759"/>
<gene>
    <name evidence="2" type="ORF">PGT21_010931</name>
    <name evidence="1" type="ORF">PGTUg99_028535</name>
</gene>
<dbReference type="EMBL" id="VSWC01000170">
    <property type="protein sequence ID" value="KAA1071538.1"/>
    <property type="molecule type" value="Genomic_DNA"/>
</dbReference>
<comment type="caution">
    <text evidence="2">The sequence shown here is derived from an EMBL/GenBank/DDBJ whole genome shotgun (WGS) entry which is preliminary data.</text>
</comment>
<dbReference type="EMBL" id="VDEP01000507">
    <property type="protein sequence ID" value="KAA1067233.1"/>
    <property type="molecule type" value="Genomic_DNA"/>
</dbReference>